<dbReference type="Proteomes" id="UP000314285">
    <property type="component" value="Unassembled WGS sequence"/>
</dbReference>
<dbReference type="AlphaFoldDB" id="A0A2T1J3V9"/>
<dbReference type="EMBL" id="VFBM01000002">
    <property type="protein sequence ID" value="TNX93375.1"/>
    <property type="molecule type" value="Genomic_DNA"/>
</dbReference>
<organism evidence="2 3">
    <name type="scientific">Acinetobacter radioresistens</name>
    <dbReference type="NCBI Taxonomy" id="40216"/>
    <lineage>
        <taxon>Bacteria</taxon>
        <taxon>Pseudomonadati</taxon>
        <taxon>Pseudomonadota</taxon>
        <taxon>Gammaproteobacteria</taxon>
        <taxon>Moraxellales</taxon>
        <taxon>Moraxellaceae</taxon>
        <taxon>Acinetobacter</taxon>
    </lineage>
</organism>
<dbReference type="Pfam" id="PF18159">
    <property type="entry name" value="S_4TM"/>
    <property type="match status" value="1"/>
</dbReference>
<keyword evidence="1" id="KW-1133">Transmembrane helix</keyword>
<feature type="transmembrane region" description="Helical" evidence="1">
    <location>
        <begin position="200"/>
        <end position="219"/>
    </location>
</feature>
<dbReference type="InterPro" id="IPR049920">
    <property type="entry name" value="IK1_05631-like"/>
</dbReference>
<evidence type="ECO:0000313" key="3">
    <source>
        <dbReference type="Proteomes" id="UP000314285"/>
    </source>
</evidence>
<gene>
    <name evidence="2" type="ORF">FHY67_02655</name>
</gene>
<feature type="transmembrane region" description="Helical" evidence="1">
    <location>
        <begin position="166"/>
        <end position="188"/>
    </location>
</feature>
<proteinExistence type="predicted"/>
<protein>
    <submittedName>
        <fullName evidence="2">Uncharacterized protein</fullName>
    </submittedName>
</protein>
<feature type="transmembrane region" description="Helical" evidence="1">
    <location>
        <begin position="59"/>
        <end position="78"/>
    </location>
</feature>
<comment type="caution">
    <text evidence="2">The sequence shown here is derived from an EMBL/GenBank/DDBJ whole genome shotgun (WGS) entry which is preliminary data.</text>
</comment>
<accession>A0A2T1J3V9</accession>
<name>A0A2T1J3V9_ACIRA</name>
<keyword evidence="1" id="KW-0472">Membrane</keyword>
<reference evidence="2 3" key="1">
    <citation type="submission" date="2019-06" db="EMBL/GenBank/DDBJ databases">
        <title>Genome of Acinetobacter radioresistens APH1, a phenol degrading strain.</title>
        <authorList>
            <person name="Liu Y."/>
        </authorList>
    </citation>
    <scope>NUCLEOTIDE SEQUENCE [LARGE SCALE GENOMIC DNA]</scope>
    <source>
        <strain evidence="2 3">APH1</strain>
    </source>
</reference>
<evidence type="ECO:0000313" key="2">
    <source>
        <dbReference type="EMBL" id="TNX93375.1"/>
    </source>
</evidence>
<dbReference type="RefSeq" id="WP_005015894.1">
    <property type="nucleotide sequence ID" value="NZ_CABKOV010000018.1"/>
</dbReference>
<feature type="transmembrane region" description="Helical" evidence="1">
    <location>
        <begin position="34"/>
        <end position="53"/>
    </location>
</feature>
<sequence length="297" mass="35622">MSNILYKQNLEENLRLLAAQRQSYNEAKLYRSGYRILVFVPFLISFLVLNSYIDATDQYSVLRFLIDLFVLVMGGFLMKKSSQYQILGANIQQKFDTNIFDLSFEWKIKQDKTEIEHLYCKHKKDENIEKLRNWYNDEIQNLTYPKDILAAQKQNLFWTDSVRKDYILFNVLIFISLLIFIALSIFMFITYSEYPMWKKIYEIFVILLSLYFFLGENILSNYKTIVLLENANKKFSALQKHIVDSDDPKCINNMLKDIQEEIFEYRQHGVSVPNYYDRMKKFKLESSSRRIIRDLFN</sequence>
<evidence type="ECO:0000256" key="1">
    <source>
        <dbReference type="SAM" id="Phobius"/>
    </source>
</evidence>
<keyword evidence="1" id="KW-0812">Transmembrane</keyword>